<evidence type="ECO:0000256" key="4">
    <source>
        <dbReference type="ARBA" id="ARBA00023015"/>
    </source>
</evidence>
<dbReference type="AlphaFoldDB" id="A0A091JT13"/>
<feature type="non-terminal residue" evidence="11">
    <location>
        <position position="1"/>
    </location>
</feature>
<feature type="compositionally biased region" description="Basic and acidic residues" evidence="9">
    <location>
        <begin position="403"/>
        <end position="417"/>
    </location>
</feature>
<feature type="region of interest" description="Disordered" evidence="9">
    <location>
        <begin position="320"/>
        <end position="351"/>
    </location>
</feature>
<dbReference type="InterPro" id="IPR043198">
    <property type="entry name" value="Cyclin/Ssn8"/>
</dbReference>
<dbReference type="InterPro" id="IPR006671">
    <property type="entry name" value="Cyclin_N"/>
</dbReference>
<comment type="subcellular location">
    <subcellularLocation>
        <location evidence="1">Nucleus</location>
    </subcellularLocation>
</comment>
<feature type="compositionally biased region" description="Basic and acidic residues" evidence="9">
    <location>
        <begin position="431"/>
        <end position="457"/>
    </location>
</feature>
<reference evidence="11 12" key="1">
    <citation type="submission" date="2014-04" db="EMBL/GenBank/DDBJ databases">
        <title>Genome evolution of avian class.</title>
        <authorList>
            <person name="Zhang G."/>
            <person name="Li C."/>
        </authorList>
    </citation>
    <scope>NUCLEOTIDE SEQUENCE [LARGE SCALE GENOMIC DNA]</scope>
    <source>
        <strain evidence="11">BGI_N325</strain>
    </source>
</reference>
<dbReference type="InterPro" id="IPR036915">
    <property type="entry name" value="Cyclin-like_sf"/>
</dbReference>
<accession>A0A091JT13</accession>
<dbReference type="GO" id="GO:0005634">
    <property type="term" value="C:nucleus"/>
    <property type="evidence" value="ECO:0007669"/>
    <property type="project" value="UniProtKB-SubCell"/>
</dbReference>
<proteinExistence type="inferred from homology"/>
<keyword evidence="6" id="KW-0804">Transcription</keyword>
<evidence type="ECO:0000256" key="8">
    <source>
        <dbReference type="RuleBase" id="RU000383"/>
    </source>
</evidence>
<dbReference type="InterPro" id="IPR047322">
    <property type="entry name" value="CYCLIN_CCNT2_rpt2"/>
</dbReference>
<evidence type="ECO:0000256" key="5">
    <source>
        <dbReference type="ARBA" id="ARBA00023127"/>
    </source>
</evidence>
<evidence type="ECO:0000313" key="12">
    <source>
        <dbReference type="Proteomes" id="UP000053615"/>
    </source>
</evidence>
<evidence type="ECO:0000259" key="10">
    <source>
        <dbReference type="SMART" id="SM00385"/>
    </source>
</evidence>
<feature type="compositionally biased region" description="Basic and acidic residues" evidence="9">
    <location>
        <begin position="466"/>
        <end position="480"/>
    </location>
</feature>
<keyword evidence="12" id="KW-1185">Reference proteome</keyword>
<keyword evidence="7" id="KW-0539">Nucleus</keyword>
<dbReference type="Proteomes" id="UP000053615">
    <property type="component" value="Unassembled WGS sequence"/>
</dbReference>
<dbReference type="PANTHER" id="PTHR10026">
    <property type="entry name" value="CYCLIN"/>
    <property type="match status" value="1"/>
</dbReference>
<evidence type="ECO:0000256" key="7">
    <source>
        <dbReference type="ARBA" id="ARBA00023242"/>
    </source>
</evidence>
<evidence type="ECO:0000256" key="2">
    <source>
        <dbReference type="ARBA" id="ARBA00008638"/>
    </source>
</evidence>
<dbReference type="CDD" id="cd20598">
    <property type="entry name" value="CYCLIN_CCNT2_rpt2"/>
    <property type="match status" value="1"/>
</dbReference>
<dbReference type="Pfam" id="PF00134">
    <property type="entry name" value="Cyclin_N"/>
    <property type="match status" value="1"/>
</dbReference>
<gene>
    <name evidence="11" type="ORF">N325_01796</name>
</gene>
<evidence type="ECO:0000313" key="11">
    <source>
        <dbReference type="EMBL" id="KFP27860.1"/>
    </source>
</evidence>
<evidence type="ECO:0000256" key="9">
    <source>
        <dbReference type="SAM" id="MobiDB-lite"/>
    </source>
</evidence>
<feature type="domain" description="Cyclin-like" evidence="10">
    <location>
        <begin position="1"/>
        <end position="88"/>
    </location>
</feature>
<dbReference type="SMART" id="SM00385">
    <property type="entry name" value="CYCLIN"/>
    <property type="match status" value="2"/>
</dbReference>
<evidence type="ECO:0000256" key="6">
    <source>
        <dbReference type="ARBA" id="ARBA00023163"/>
    </source>
</evidence>
<keyword evidence="3" id="KW-0597">Phosphoprotein</keyword>
<feature type="region of interest" description="Disordered" evidence="9">
    <location>
        <begin position="398"/>
        <end position="480"/>
    </location>
</feature>
<name>A0A091JT13_COLST</name>
<dbReference type="FunFam" id="1.10.472.10:FF:000160">
    <property type="entry name" value="Cyclin-T2"/>
    <property type="match status" value="1"/>
</dbReference>
<dbReference type="GO" id="GO:0006357">
    <property type="term" value="P:regulation of transcription by RNA polymerase II"/>
    <property type="evidence" value="ECO:0007669"/>
    <property type="project" value="InterPro"/>
</dbReference>
<keyword evidence="5 8" id="KW-0195">Cyclin</keyword>
<evidence type="ECO:0000256" key="1">
    <source>
        <dbReference type="ARBA" id="ARBA00004123"/>
    </source>
</evidence>
<feature type="non-terminal residue" evidence="11">
    <location>
        <position position="480"/>
    </location>
</feature>
<protein>
    <submittedName>
        <fullName evidence="11">Cyclin-T2</fullName>
    </submittedName>
</protein>
<dbReference type="EMBL" id="KK530525">
    <property type="protein sequence ID" value="KFP27860.1"/>
    <property type="molecule type" value="Genomic_DNA"/>
</dbReference>
<dbReference type="Gene3D" id="1.10.472.10">
    <property type="entry name" value="Cyclin-like"/>
    <property type="match status" value="2"/>
</dbReference>
<dbReference type="InterPro" id="IPR013763">
    <property type="entry name" value="Cyclin-like_dom"/>
</dbReference>
<evidence type="ECO:0000256" key="3">
    <source>
        <dbReference type="ARBA" id="ARBA00022553"/>
    </source>
</evidence>
<feature type="domain" description="Cyclin-like" evidence="10">
    <location>
        <begin position="101"/>
        <end position="189"/>
    </location>
</feature>
<organism evidence="11 12">
    <name type="scientific">Colius striatus</name>
    <name type="common">Speckled mousebird</name>
    <dbReference type="NCBI Taxonomy" id="57412"/>
    <lineage>
        <taxon>Eukaryota</taxon>
        <taxon>Metazoa</taxon>
        <taxon>Chordata</taxon>
        <taxon>Craniata</taxon>
        <taxon>Vertebrata</taxon>
        <taxon>Euteleostomi</taxon>
        <taxon>Archelosauria</taxon>
        <taxon>Archosauria</taxon>
        <taxon>Dinosauria</taxon>
        <taxon>Saurischia</taxon>
        <taxon>Theropoda</taxon>
        <taxon>Coelurosauria</taxon>
        <taxon>Aves</taxon>
        <taxon>Neognathae</taxon>
        <taxon>Neoaves</taxon>
        <taxon>Telluraves</taxon>
        <taxon>Coraciimorphae</taxon>
        <taxon>Coliiformes</taxon>
        <taxon>Coliidae</taxon>
        <taxon>Colius</taxon>
    </lineage>
</organism>
<dbReference type="SUPFAM" id="SSF47954">
    <property type="entry name" value="Cyclin-like"/>
    <property type="match status" value="2"/>
</dbReference>
<comment type="similarity">
    <text evidence="2">Belongs to the cyclin family. Cyclin C subfamily.</text>
</comment>
<dbReference type="Pfam" id="PF21797">
    <property type="entry name" value="CycT2-like_C"/>
    <property type="match status" value="1"/>
</dbReference>
<dbReference type="GO" id="GO:0016538">
    <property type="term" value="F:cyclin-dependent protein serine/threonine kinase regulator activity"/>
    <property type="evidence" value="ECO:0007669"/>
    <property type="project" value="InterPro"/>
</dbReference>
<sequence length="480" mass="54067">SQLTINTAIVYMHRFYMHHSFTKFNRNIISPTALFLAAKVEEQPRKLEHVIKVAHACLHPQEPQLDTKSDAYLQQAQELVILETIMLQTLGFEITIEHPHTDVVKCTQLVRASKDLAQTSYFMATNSLHLTTFCLQYKPTVIACVCIHLACKWSNWEIPVSTDGKHWWEYVDPSVTLELLDELTHEFLQILEKTPSRLKRIRNWRANQAAKKPKGDGQVSENSLLGSSLVQNSILVDTVTGVAANASFQKPSTSFPAPVPLTSGSISVPDSHAPENLAILATEWPQHQEQTRTEQIYSQKQEALPASQYNMNFQPGTSVQLHSGVHHRPDKLAEHSAGKQEYSHKSGNKHHGQVAAPVIIPQKMSLDKYREKRKLETLELDVREHYVATPAPIKMKLPVANAEKPEKHLSDKKEKGGSLKLRIPIPPTEKGASKEELKMKIKVSSSERHSSSDESSGKSKHSSPHVSKEHKEKHKEHSFN</sequence>
<dbReference type="FunFam" id="1.10.472.10:FF:000004">
    <property type="entry name" value="Cyclin T2"/>
    <property type="match status" value="1"/>
</dbReference>
<feature type="compositionally biased region" description="Basic and acidic residues" evidence="9">
    <location>
        <begin position="330"/>
        <end position="344"/>
    </location>
</feature>
<keyword evidence="4" id="KW-0805">Transcription regulation</keyword>